<sequence>MSTTLRNGTLKLEATADGEVVLLRRHLAGYFEGSSEVLALLEAKKQFTLIREGRPVVTDDVLGQMVGEALALRLLLSTAQLPLNHETIVIVMATRQYMRFLSFTIPDAYVMKVQSGDSDDEEEDVDAMDRDNGQDERNEDAITVRATNWLDLGVERCRQLACDNIAALVAWQLQSQ</sequence>
<reference evidence="2" key="2">
    <citation type="submission" date="2023-06" db="EMBL/GenBank/DDBJ databases">
        <authorList>
            <consortium name="Lawrence Berkeley National Laboratory"/>
            <person name="Haridas S."/>
            <person name="Hensen N."/>
            <person name="Bonometti L."/>
            <person name="Westerberg I."/>
            <person name="Brannstrom I.O."/>
            <person name="Guillou S."/>
            <person name="Cros-Aarteil S."/>
            <person name="Calhoun S."/>
            <person name="Kuo A."/>
            <person name="Mondo S."/>
            <person name="Pangilinan J."/>
            <person name="Riley R."/>
            <person name="Labutti K."/>
            <person name="Andreopoulos B."/>
            <person name="Lipzen A."/>
            <person name="Chen C."/>
            <person name="Yanf M."/>
            <person name="Daum C."/>
            <person name="Ng V."/>
            <person name="Clum A."/>
            <person name="Steindorff A."/>
            <person name="Ohm R."/>
            <person name="Martin F."/>
            <person name="Silar P."/>
            <person name="Natvig D."/>
            <person name="Lalanne C."/>
            <person name="Gautier V."/>
            <person name="Ament-Velasquez S.L."/>
            <person name="Kruys A."/>
            <person name="Hutchinson M.I."/>
            <person name="Powell A.J."/>
            <person name="Barry K."/>
            <person name="Miller A.N."/>
            <person name="Grigoriev I.V."/>
            <person name="Debuchy R."/>
            <person name="Gladieux P."/>
            <person name="Thoren M.H."/>
            <person name="Johannesson H."/>
        </authorList>
    </citation>
    <scope>NUCLEOTIDE SEQUENCE</scope>
    <source>
        <strain evidence="2">CBS 958.72</strain>
    </source>
</reference>
<keyword evidence="3" id="KW-1185">Reference proteome</keyword>
<feature type="region of interest" description="Disordered" evidence="1">
    <location>
        <begin position="115"/>
        <end position="140"/>
    </location>
</feature>
<dbReference type="AlphaFoldDB" id="A0AAE0N243"/>
<organism evidence="2 3">
    <name type="scientific">Lasiosphaeria ovina</name>
    <dbReference type="NCBI Taxonomy" id="92902"/>
    <lineage>
        <taxon>Eukaryota</taxon>
        <taxon>Fungi</taxon>
        <taxon>Dikarya</taxon>
        <taxon>Ascomycota</taxon>
        <taxon>Pezizomycotina</taxon>
        <taxon>Sordariomycetes</taxon>
        <taxon>Sordariomycetidae</taxon>
        <taxon>Sordariales</taxon>
        <taxon>Lasiosphaeriaceae</taxon>
        <taxon>Lasiosphaeria</taxon>
    </lineage>
</organism>
<evidence type="ECO:0000256" key="1">
    <source>
        <dbReference type="SAM" id="MobiDB-lite"/>
    </source>
</evidence>
<feature type="compositionally biased region" description="Acidic residues" evidence="1">
    <location>
        <begin position="117"/>
        <end position="126"/>
    </location>
</feature>
<name>A0AAE0N243_9PEZI</name>
<evidence type="ECO:0000313" key="2">
    <source>
        <dbReference type="EMBL" id="KAK3367363.1"/>
    </source>
</evidence>
<dbReference type="EMBL" id="JAULSN010000007">
    <property type="protein sequence ID" value="KAK3367363.1"/>
    <property type="molecule type" value="Genomic_DNA"/>
</dbReference>
<reference evidence="2" key="1">
    <citation type="journal article" date="2023" name="Mol. Phylogenet. Evol.">
        <title>Genome-scale phylogeny and comparative genomics of the fungal order Sordariales.</title>
        <authorList>
            <person name="Hensen N."/>
            <person name="Bonometti L."/>
            <person name="Westerberg I."/>
            <person name="Brannstrom I.O."/>
            <person name="Guillou S."/>
            <person name="Cros-Aarteil S."/>
            <person name="Calhoun S."/>
            <person name="Haridas S."/>
            <person name="Kuo A."/>
            <person name="Mondo S."/>
            <person name="Pangilinan J."/>
            <person name="Riley R."/>
            <person name="LaButti K."/>
            <person name="Andreopoulos B."/>
            <person name="Lipzen A."/>
            <person name="Chen C."/>
            <person name="Yan M."/>
            <person name="Daum C."/>
            <person name="Ng V."/>
            <person name="Clum A."/>
            <person name="Steindorff A."/>
            <person name="Ohm R.A."/>
            <person name="Martin F."/>
            <person name="Silar P."/>
            <person name="Natvig D.O."/>
            <person name="Lalanne C."/>
            <person name="Gautier V."/>
            <person name="Ament-Velasquez S.L."/>
            <person name="Kruys A."/>
            <person name="Hutchinson M.I."/>
            <person name="Powell A.J."/>
            <person name="Barry K."/>
            <person name="Miller A.N."/>
            <person name="Grigoriev I.V."/>
            <person name="Debuchy R."/>
            <person name="Gladieux P."/>
            <person name="Hiltunen Thoren M."/>
            <person name="Johannesson H."/>
        </authorList>
    </citation>
    <scope>NUCLEOTIDE SEQUENCE</scope>
    <source>
        <strain evidence="2">CBS 958.72</strain>
    </source>
</reference>
<accession>A0AAE0N243</accession>
<feature type="compositionally biased region" description="Basic and acidic residues" evidence="1">
    <location>
        <begin position="127"/>
        <end position="140"/>
    </location>
</feature>
<dbReference type="Proteomes" id="UP001287356">
    <property type="component" value="Unassembled WGS sequence"/>
</dbReference>
<evidence type="ECO:0000313" key="3">
    <source>
        <dbReference type="Proteomes" id="UP001287356"/>
    </source>
</evidence>
<comment type="caution">
    <text evidence="2">The sequence shown here is derived from an EMBL/GenBank/DDBJ whole genome shotgun (WGS) entry which is preliminary data.</text>
</comment>
<proteinExistence type="predicted"/>
<gene>
    <name evidence="2" type="ORF">B0T24DRAFT_389244</name>
</gene>
<protein>
    <submittedName>
        <fullName evidence="2">Uncharacterized protein</fullName>
    </submittedName>
</protein>